<name>A0A2Z6NKT7_TRISU</name>
<dbReference type="OrthoDB" id="1898513at2759"/>
<evidence type="ECO:0000313" key="2">
    <source>
        <dbReference type="EMBL" id="GAU42593.1"/>
    </source>
</evidence>
<feature type="coiled-coil region" evidence="1">
    <location>
        <begin position="6"/>
        <end position="33"/>
    </location>
</feature>
<evidence type="ECO:0000256" key="1">
    <source>
        <dbReference type="SAM" id="Coils"/>
    </source>
</evidence>
<dbReference type="EMBL" id="DF973925">
    <property type="protein sequence ID" value="GAU42593.1"/>
    <property type="molecule type" value="Genomic_DNA"/>
</dbReference>
<protein>
    <recommendedName>
        <fullName evidence="4">NAB domain-containing protein</fullName>
    </recommendedName>
</protein>
<evidence type="ECO:0000313" key="3">
    <source>
        <dbReference type="Proteomes" id="UP000242715"/>
    </source>
</evidence>
<proteinExistence type="predicted"/>
<gene>
    <name evidence="2" type="ORF">TSUD_303090</name>
</gene>
<organism evidence="2 3">
    <name type="scientific">Trifolium subterraneum</name>
    <name type="common">Subterranean clover</name>
    <dbReference type="NCBI Taxonomy" id="3900"/>
    <lineage>
        <taxon>Eukaryota</taxon>
        <taxon>Viridiplantae</taxon>
        <taxon>Streptophyta</taxon>
        <taxon>Embryophyta</taxon>
        <taxon>Tracheophyta</taxon>
        <taxon>Spermatophyta</taxon>
        <taxon>Magnoliopsida</taxon>
        <taxon>eudicotyledons</taxon>
        <taxon>Gunneridae</taxon>
        <taxon>Pentapetalae</taxon>
        <taxon>rosids</taxon>
        <taxon>fabids</taxon>
        <taxon>Fabales</taxon>
        <taxon>Fabaceae</taxon>
        <taxon>Papilionoideae</taxon>
        <taxon>50 kb inversion clade</taxon>
        <taxon>NPAAA clade</taxon>
        <taxon>Hologalegina</taxon>
        <taxon>IRL clade</taxon>
        <taxon>Trifolieae</taxon>
        <taxon>Trifolium</taxon>
    </lineage>
</organism>
<evidence type="ECO:0008006" key="4">
    <source>
        <dbReference type="Google" id="ProtNLM"/>
    </source>
</evidence>
<feature type="coiled-coil region" evidence="1">
    <location>
        <begin position="98"/>
        <end position="132"/>
    </location>
</feature>
<keyword evidence="1" id="KW-0175">Coiled coil</keyword>
<accession>A0A2Z6NKT7</accession>
<keyword evidence="3" id="KW-1185">Reference proteome</keyword>
<dbReference type="AlphaFoldDB" id="A0A2Z6NKT7"/>
<dbReference type="Proteomes" id="UP000242715">
    <property type="component" value="Unassembled WGS sequence"/>
</dbReference>
<sequence>MLADSVIMHESKAANHEQEVQKLKSETLDLQAKFSLMKDHLHVDIANLSKMKIELTSKLDLENKLSQERDAKVKQEMHRMNEYIKELEASLTEMVFIFKANKNEGNMLKLRVEELEKEVSTQNGVISDKDEEKREAIRQLCYSLEHYRNGYRELVREINKVYRGRHGHVVIAS</sequence>
<reference evidence="3" key="1">
    <citation type="journal article" date="2017" name="Front. Plant Sci.">
        <title>Climate Clever Clovers: New Paradigm to Reduce the Environmental Footprint of Ruminants by Breeding Low Methanogenic Forages Utilizing Haplotype Variation.</title>
        <authorList>
            <person name="Kaur P."/>
            <person name="Appels R."/>
            <person name="Bayer P.E."/>
            <person name="Keeble-Gagnere G."/>
            <person name="Wang J."/>
            <person name="Hirakawa H."/>
            <person name="Shirasawa K."/>
            <person name="Vercoe P."/>
            <person name="Stefanova K."/>
            <person name="Durmic Z."/>
            <person name="Nichols P."/>
            <person name="Revell C."/>
            <person name="Isobe S.N."/>
            <person name="Edwards D."/>
            <person name="Erskine W."/>
        </authorList>
    </citation>
    <scope>NUCLEOTIDE SEQUENCE [LARGE SCALE GENOMIC DNA]</scope>
    <source>
        <strain evidence="3">cv. Daliak</strain>
    </source>
</reference>